<proteinExistence type="predicted"/>
<dbReference type="OrthoDB" id="9772751at2"/>
<dbReference type="SUPFAM" id="SSF53335">
    <property type="entry name" value="S-adenosyl-L-methionine-dependent methyltransferases"/>
    <property type="match status" value="1"/>
</dbReference>
<dbReference type="PANTHER" id="PTHR43591:SF24">
    <property type="entry name" value="2-METHOXY-6-POLYPRENYL-1,4-BENZOQUINOL METHYLASE, MITOCHONDRIAL"/>
    <property type="match status" value="1"/>
</dbReference>
<keyword evidence="2" id="KW-0489">Methyltransferase</keyword>
<keyword evidence="2" id="KW-0808">Transferase</keyword>
<dbReference type="CDD" id="cd02440">
    <property type="entry name" value="AdoMet_MTases"/>
    <property type="match status" value="1"/>
</dbReference>
<evidence type="ECO:0000313" key="2">
    <source>
        <dbReference type="EMBL" id="SHK67860.1"/>
    </source>
</evidence>
<keyword evidence="3" id="KW-1185">Reference proteome</keyword>
<dbReference type="Proteomes" id="UP000183997">
    <property type="component" value="Unassembled WGS sequence"/>
</dbReference>
<dbReference type="EMBL" id="FRAR01000020">
    <property type="protein sequence ID" value="SHK67860.1"/>
    <property type="molecule type" value="Genomic_DNA"/>
</dbReference>
<sequence length="191" mass="21546">MFFKTIAPFYDHFVNKTGMDFRKQLLEWVAPRPGESLLDLGGGTGRNVPVLIARGAKVVILDASEAMLHQARKNHISAELVLGDARQMPFPQDYFDGVLCSDAWHHMPEQPRIARELARVLRSGGRVVMLEFNPACWQGKVIRAVERLFGEPGTFVTPEQLMLQMREVGIIGDIQELGNWQYIFIGKKQGV</sequence>
<dbReference type="PANTHER" id="PTHR43591">
    <property type="entry name" value="METHYLTRANSFERASE"/>
    <property type="match status" value="1"/>
</dbReference>
<dbReference type="STRING" id="1121421.SAMN02745123_02722"/>
<dbReference type="Gene3D" id="3.40.50.150">
    <property type="entry name" value="Vaccinia Virus protein VP39"/>
    <property type="match status" value="1"/>
</dbReference>
<evidence type="ECO:0000259" key="1">
    <source>
        <dbReference type="Pfam" id="PF08241"/>
    </source>
</evidence>
<dbReference type="Pfam" id="PF08241">
    <property type="entry name" value="Methyltransf_11"/>
    <property type="match status" value="1"/>
</dbReference>
<protein>
    <submittedName>
        <fullName evidence="2">Demethylmenaquinone methyltransferase / 2-methoxy-6-polyprenyl-1,4-benzoquinol methylase</fullName>
    </submittedName>
</protein>
<accession>A0A1M6UFA0</accession>
<dbReference type="AlphaFoldDB" id="A0A1M6UFA0"/>
<dbReference type="GO" id="GO:0032259">
    <property type="term" value="P:methylation"/>
    <property type="evidence" value="ECO:0007669"/>
    <property type="project" value="UniProtKB-KW"/>
</dbReference>
<gene>
    <name evidence="2" type="ORF">SAMN02745123_02722</name>
</gene>
<organism evidence="2 3">
    <name type="scientific">Desulforamulus aeronauticus DSM 10349</name>
    <dbReference type="NCBI Taxonomy" id="1121421"/>
    <lineage>
        <taxon>Bacteria</taxon>
        <taxon>Bacillati</taxon>
        <taxon>Bacillota</taxon>
        <taxon>Clostridia</taxon>
        <taxon>Eubacteriales</taxon>
        <taxon>Peptococcaceae</taxon>
        <taxon>Desulforamulus</taxon>
    </lineage>
</organism>
<feature type="domain" description="Methyltransferase type 11" evidence="1">
    <location>
        <begin position="38"/>
        <end position="128"/>
    </location>
</feature>
<dbReference type="InterPro" id="IPR029063">
    <property type="entry name" value="SAM-dependent_MTases_sf"/>
</dbReference>
<name>A0A1M6UFA0_9FIRM</name>
<dbReference type="RefSeq" id="WP_072915347.1">
    <property type="nucleotide sequence ID" value="NZ_FRAR01000020.1"/>
</dbReference>
<dbReference type="InterPro" id="IPR013216">
    <property type="entry name" value="Methyltransf_11"/>
</dbReference>
<evidence type="ECO:0000313" key="3">
    <source>
        <dbReference type="Proteomes" id="UP000183997"/>
    </source>
</evidence>
<dbReference type="GO" id="GO:0008757">
    <property type="term" value="F:S-adenosylmethionine-dependent methyltransferase activity"/>
    <property type="evidence" value="ECO:0007669"/>
    <property type="project" value="InterPro"/>
</dbReference>
<reference evidence="3" key="1">
    <citation type="submission" date="2016-11" db="EMBL/GenBank/DDBJ databases">
        <authorList>
            <person name="Varghese N."/>
            <person name="Submissions S."/>
        </authorList>
    </citation>
    <scope>NUCLEOTIDE SEQUENCE [LARGE SCALE GENOMIC DNA]</scope>
    <source>
        <strain evidence="3">DSM 10349</strain>
    </source>
</reference>